<evidence type="ECO:0000313" key="6">
    <source>
        <dbReference type="Proteomes" id="UP001500967"/>
    </source>
</evidence>
<organism evidence="5 6">
    <name type="scientific">Cryptosporangium japonicum</name>
    <dbReference type="NCBI Taxonomy" id="80872"/>
    <lineage>
        <taxon>Bacteria</taxon>
        <taxon>Bacillati</taxon>
        <taxon>Actinomycetota</taxon>
        <taxon>Actinomycetes</taxon>
        <taxon>Cryptosporangiales</taxon>
        <taxon>Cryptosporangiaceae</taxon>
        <taxon>Cryptosporangium</taxon>
    </lineage>
</organism>
<dbReference type="CDD" id="cd03444">
    <property type="entry name" value="Thioesterase_II_repeat1"/>
    <property type="match status" value="1"/>
</dbReference>
<evidence type="ECO:0000256" key="2">
    <source>
        <dbReference type="ARBA" id="ARBA00022801"/>
    </source>
</evidence>
<keyword evidence="6" id="KW-1185">Reference proteome</keyword>
<dbReference type="PANTHER" id="PTHR11066:SF34">
    <property type="entry name" value="ACYL-COENZYME A THIOESTERASE 8"/>
    <property type="match status" value="1"/>
</dbReference>
<comment type="caution">
    <text evidence="5">The sequence shown here is derived from an EMBL/GenBank/DDBJ whole genome shotgun (WGS) entry which is preliminary data.</text>
</comment>
<dbReference type="Pfam" id="PF13622">
    <property type="entry name" value="4HBT_3"/>
    <property type="match status" value="1"/>
</dbReference>
<feature type="domain" description="Acyl-CoA thioesterase 2 C-terminal" evidence="3">
    <location>
        <begin position="167"/>
        <end position="283"/>
    </location>
</feature>
<dbReference type="InterPro" id="IPR003703">
    <property type="entry name" value="Acyl_CoA_thio"/>
</dbReference>
<dbReference type="Pfam" id="PF02551">
    <property type="entry name" value="Acyl_CoA_thio"/>
    <property type="match status" value="1"/>
</dbReference>
<reference evidence="6" key="1">
    <citation type="journal article" date="2019" name="Int. J. Syst. Evol. Microbiol.">
        <title>The Global Catalogue of Microorganisms (GCM) 10K type strain sequencing project: providing services to taxonomists for standard genome sequencing and annotation.</title>
        <authorList>
            <consortium name="The Broad Institute Genomics Platform"/>
            <consortium name="The Broad Institute Genome Sequencing Center for Infectious Disease"/>
            <person name="Wu L."/>
            <person name="Ma J."/>
        </authorList>
    </citation>
    <scope>NUCLEOTIDE SEQUENCE [LARGE SCALE GENOMIC DNA]</scope>
    <source>
        <strain evidence="6">JCM 10425</strain>
    </source>
</reference>
<dbReference type="InterPro" id="IPR042171">
    <property type="entry name" value="Acyl-CoA_hotdog"/>
</dbReference>
<sequence length="290" mass="31838">MRLVDLLDLKDVGDGRYVAAPLDHSSGDRVFGGQLLAQALAAAGRTVPDERPPHSLHGHFLHPGDPGEPLEYTVATLREGRSQTVRQVLGRQGANEVIALTAAFAGGGSPSGPVLEHQNTPSPFTEFDTVEALEATLDRADGRLDDWFTRRIRPKPVELRFVDHPARDLVFRGEKPPRVQRILMRISDRLPDGPVTHACGLTYFSDLFLLSSALYPHQASVSDHAMLVASLDHTIWFHGPVRADEWLLYVLESDWAGQGRGLCQGKLFDAAGRLVATVMQEGLIKPVRKP</sequence>
<dbReference type="InterPro" id="IPR049449">
    <property type="entry name" value="TesB_ACOT8-like_N"/>
</dbReference>
<evidence type="ECO:0000259" key="4">
    <source>
        <dbReference type="Pfam" id="PF13622"/>
    </source>
</evidence>
<dbReference type="Proteomes" id="UP001500967">
    <property type="component" value="Unassembled WGS sequence"/>
</dbReference>
<dbReference type="PANTHER" id="PTHR11066">
    <property type="entry name" value="ACYL-COA THIOESTERASE"/>
    <property type="match status" value="1"/>
</dbReference>
<keyword evidence="2" id="KW-0378">Hydrolase</keyword>
<evidence type="ECO:0000313" key="5">
    <source>
        <dbReference type="EMBL" id="GAA0250987.1"/>
    </source>
</evidence>
<gene>
    <name evidence="5" type="ORF">GCM10009539_40130</name>
</gene>
<proteinExistence type="inferred from homology"/>
<dbReference type="Gene3D" id="2.40.160.210">
    <property type="entry name" value="Acyl-CoA thioesterase, double hotdog domain"/>
    <property type="match status" value="1"/>
</dbReference>
<dbReference type="SUPFAM" id="SSF54637">
    <property type="entry name" value="Thioesterase/thiol ester dehydrase-isomerase"/>
    <property type="match status" value="2"/>
</dbReference>
<dbReference type="RefSeq" id="WP_344650389.1">
    <property type="nucleotide sequence ID" value="NZ_BAAAGX010000016.1"/>
</dbReference>
<name>A0ABP3E5Q4_9ACTN</name>
<comment type="similarity">
    <text evidence="1">Belongs to the C/M/P thioester hydrolase family.</text>
</comment>
<feature type="domain" description="Acyl-CoA thioesterase-like N-terminal HotDog" evidence="4">
    <location>
        <begin position="23"/>
        <end position="104"/>
    </location>
</feature>
<evidence type="ECO:0000259" key="3">
    <source>
        <dbReference type="Pfam" id="PF02551"/>
    </source>
</evidence>
<accession>A0ABP3E5Q4</accession>
<protein>
    <submittedName>
        <fullName evidence="5">Acyl-CoA thioesterase II</fullName>
    </submittedName>
</protein>
<dbReference type="InterPro" id="IPR025652">
    <property type="entry name" value="TesB_C"/>
</dbReference>
<dbReference type="EMBL" id="BAAAGX010000016">
    <property type="protein sequence ID" value="GAA0250987.1"/>
    <property type="molecule type" value="Genomic_DNA"/>
</dbReference>
<dbReference type="InterPro" id="IPR029069">
    <property type="entry name" value="HotDog_dom_sf"/>
</dbReference>
<evidence type="ECO:0000256" key="1">
    <source>
        <dbReference type="ARBA" id="ARBA00006538"/>
    </source>
</evidence>